<dbReference type="InterPro" id="IPR001633">
    <property type="entry name" value="EAL_dom"/>
</dbReference>
<proteinExistence type="predicted"/>
<dbReference type="InterPro" id="IPR029016">
    <property type="entry name" value="GAF-like_dom_sf"/>
</dbReference>
<dbReference type="SMART" id="SM00052">
    <property type="entry name" value="EAL"/>
    <property type="match status" value="1"/>
</dbReference>
<dbReference type="SUPFAM" id="SSF55781">
    <property type="entry name" value="GAF domain-like"/>
    <property type="match status" value="1"/>
</dbReference>
<dbReference type="Pfam" id="PF00563">
    <property type="entry name" value="EAL"/>
    <property type="match status" value="1"/>
</dbReference>
<dbReference type="InterPro" id="IPR029787">
    <property type="entry name" value="Nucleotide_cyclase"/>
</dbReference>
<protein>
    <submittedName>
        <fullName evidence="4">Diguanylate cyclase/phosphodiesterase (GGDEF &amp; EAL domains) with PAS/PAC sensor(S)</fullName>
    </submittedName>
</protein>
<dbReference type="FunFam" id="3.30.70.270:FF:000001">
    <property type="entry name" value="Diguanylate cyclase domain protein"/>
    <property type="match status" value="1"/>
</dbReference>
<dbReference type="Pfam" id="PF01590">
    <property type="entry name" value="GAF"/>
    <property type="match status" value="1"/>
</dbReference>
<dbReference type="PROSITE" id="PS50883">
    <property type="entry name" value="EAL"/>
    <property type="match status" value="1"/>
</dbReference>
<dbReference type="NCBIfam" id="TIGR00254">
    <property type="entry name" value="GGDEF"/>
    <property type="match status" value="1"/>
</dbReference>
<accession>A0A3B1CDR3</accession>
<dbReference type="PANTHER" id="PTHR44757:SF2">
    <property type="entry name" value="BIOFILM ARCHITECTURE MAINTENANCE PROTEIN MBAA"/>
    <property type="match status" value="1"/>
</dbReference>
<dbReference type="EMBL" id="UOGE01000073">
    <property type="protein sequence ID" value="VAX22204.1"/>
    <property type="molecule type" value="Genomic_DNA"/>
</dbReference>
<dbReference type="Gene3D" id="3.30.70.270">
    <property type="match status" value="1"/>
</dbReference>
<dbReference type="InterPro" id="IPR043128">
    <property type="entry name" value="Rev_trsase/Diguanyl_cyclase"/>
</dbReference>
<dbReference type="InterPro" id="IPR052155">
    <property type="entry name" value="Biofilm_reg_signaling"/>
</dbReference>
<evidence type="ECO:0000259" key="2">
    <source>
        <dbReference type="PROSITE" id="PS50883"/>
    </source>
</evidence>
<gene>
    <name evidence="4" type="ORF">MNBD_NITROSPINAE02-1490</name>
</gene>
<feature type="domain" description="EAL" evidence="2">
    <location>
        <begin position="421"/>
        <end position="674"/>
    </location>
</feature>
<dbReference type="CDD" id="cd01949">
    <property type="entry name" value="GGDEF"/>
    <property type="match status" value="1"/>
</dbReference>
<dbReference type="AlphaFoldDB" id="A0A3B1CDR3"/>
<dbReference type="Gene3D" id="3.30.450.40">
    <property type="match status" value="1"/>
</dbReference>
<organism evidence="4">
    <name type="scientific">hydrothermal vent metagenome</name>
    <dbReference type="NCBI Taxonomy" id="652676"/>
    <lineage>
        <taxon>unclassified sequences</taxon>
        <taxon>metagenomes</taxon>
        <taxon>ecological metagenomes</taxon>
    </lineage>
</organism>
<dbReference type="InterPro" id="IPR003018">
    <property type="entry name" value="GAF"/>
</dbReference>
<dbReference type="SMART" id="SM00267">
    <property type="entry name" value="GGDEF"/>
    <property type="match status" value="1"/>
</dbReference>
<evidence type="ECO:0000313" key="4">
    <source>
        <dbReference type="EMBL" id="VAX22204.1"/>
    </source>
</evidence>
<keyword evidence="1" id="KW-0175">Coiled coil</keyword>
<dbReference type="SUPFAM" id="SSF141868">
    <property type="entry name" value="EAL domain-like"/>
    <property type="match status" value="1"/>
</dbReference>
<dbReference type="PROSITE" id="PS50887">
    <property type="entry name" value="GGDEF"/>
    <property type="match status" value="1"/>
</dbReference>
<name>A0A3B1CDR3_9ZZZZ</name>
<feature type="domain" description="GGDEF" evidence="3">
    <location>
        <begin position="278"/>
        <end position="412"/>
    </location>
</feature>
<dbReference type="PANTHER" id="PTHR44757">
    <property type="entry name" value="DIGUANYLATE CYCLASE DGCP"/>
    <property type="match status" value="1"/>
</dbReference>
<sequence>MNEIEQLQTTIRRLEAEQDKIVQTLSESSDAHSEKIRELSIVRKISDILRVAPDKETICMRIVSIIIEDTPAENCSLWLMEEDGLYVELTSARGQTDTDASYVADPGAPDAMRLEVGEGIAGWVAKNGYPLLIKDVARSSLFKKKETGISSQIHSILCLPIKERGKVIGVLNVSHPDIGAFSKNNRLSLSIIADQSSMVFSVMLLFNRINVFNKQLERIVGELAEANDKMRKEIVERKKKEKQINYMSYHDSLTGLPNRNQFNETLKREIAVAKRNGYSFAVLFIDIDGFKKINDTTGHATGDAILRQMADRLGKCVRESDMLARHGGDEFILMLPVIGEVGELVDKTVQRVMDVFGPPFIFHRRKFFVTTSIGITMYPQDGKTVATLVKNADIAMYNAKDHGRNNFQYFNYAMNKKVIQRHKIENDLRKALDQNEIYVYYQPKVDLGTGKIRGAEALVRWRRNGQVVSLGDYILIAEETGLILPLGEFVLKNACKQLGIWNSNGQTDMTVSVNVSARQLDKQNIVELALASIREARIAPESLCVEITESAIMNDTHKAMKALTSLRSIGVKISMDDFGTGYSSFGNLRAFPLDELKIDRMFVHNIPGDRQDMAIARGIVDMAHNLGLIVVAEGIEKESQRNFFRSIDCDQMQGYLFSKPVEAEEVSRMLIGQCPG</sequence>
<dbReference type="Pfam" id="PF00990">
    <property type="entry name" value="GGDEF"/>
    <property type="match status" value="1"/>
</dbReference>
<evidence type="ECO:0000256" key="1">
    <source>
        <dbReference type="SAM" id="Coils"/>
    </source>
</evidence>
<evidence type="ECO:0000259" key="3">
    <source>
        <dbReference type="PROSITE" id="PS50887"/>
    </source>
</evidence>
<dbReference type="SMART" id="SM00065">
    <property type="entry name" value="GAF"/>
    <property type="match status" value="1"/>
</dbReference>
<feature type="coiled-coil region" evidence="1">
    <location>
        <begin position="209"/>
        <end position="243"/>
    </location>
</feature>
<dbReference type="InterPro" id="IPR000160">
    <property type="entry name" value="GGDEF_dom"/>
</dbReference>
<dbReference type="Gene3D" id="3.20.20.450">
    <property type="entry name" value="EAL domain"/>
    <property type="match status" value="1"/>
</dbReference>
<dbReference type="InterPro" id="IPR035919">
    <property type="entry name" value="EAL_sf"/>
</dbReference>
<dbReference type="SUPFAM" id="SSF55073">
    <property type="entry name" value="Nucleotide cyclase"/>
    <property type="match status" value="1"/>
</dbReference>
<reference evidence="4" key="1">
    <citation type="submission" date="2018-06" db="EMBL/GenBank/DDBJ databases">
        <authorList>
            <person name="Zhirakovskaya E."/>
        </authorList>
    </citation>
    <scope>NUCLEOTIDE SEQUENCE</scope>
</reference>
<dbReference type="CDD" id="cd01948">
    <property type="entry name" value="EAL"/>
    <property type="match status" value="1"/>
</dbReference>